<dbReference type="Pfam" id="PF13193">
    <property type="entry name" value="AMP-binding_C"/>
    <property type="match status" value="1"/>
</dbReference>
<evidence type="ECO:0000256" key="1">
    <source>
        <dbReference type="ARBA" id="ARBA00006432"/>
    </source>
</evidence>
<dbReference type="GO" id="GO:0016874">
    <property type="term" value="F:ligase activity"/>
    <property type="evidence" value="ECO:0007669"/>
    <property type="project" value="UniProtKB-KW"/>
</dbReference>
<dbReference type="EMBL" id="JBGGTQ010000005">
    <property type="protein sequence ID" value="MEZ0493186.1"/>
    <property type="molecule type" value="Genomic_DNA"/>
</dbReference>
<dbReference type="InterPro" id="IPR042099">
    <property type="entry name" value="ANL_N_sf"/>
</dbReference>
<proteinExistence type="inferred from homology"/>
<dbReference type="PANTHER" id="PTHR43201">
    <property type="entry name" value="ACYL-COA SYNTHETASE"/>
    <property type="match status" value="1"/>
</dbReference>
<feature type="domain" description="AMP-dependent synthetase/ligase" evidence="4">
    <location>
        <begin position="40"/>
        <end position="404"/>
    </location>
</feature>
<evidence type="ECO:0000259" key="5">
    <source>
        <dbReference type="Pfam" id="PF13193"/>
    </source>
</evidence>
<comment type="caution">
    <text evidence="6">The sequence shown here is derived from an EMBL/GenBank/DDBJ whole genome shotgun (WGS) entry which is preliminary data.</text>
</comment>
<accession>A0ABV4I3G0</accession>
<comment type="similarity">
    <text evidence="1">Belongs to the ATP-dependent AMP-binding enzyme family.</text>
</comment>
<name>A0ABV4I3G0_9ACTN</name>
<dbReference type="Pfam" id="PF00501">
    <property type="entry name" value="AMP-binding"/>
    <property type="match status" value="1"/>
</dbReference>
<dbReference type="InterPro" id="IPR020845">
    <property type="entry name" value="AMP-binding_CS"/>
</dbReference>
<feature type="domain" description="AMP-binding enzyme C-terminal" evidence="5">
    <location>
        <begin position="457"/>
        <end position="532"/>
    </location>
</feature>
<dbReference type="RefSeq" id="WP_370719416.1">
    <property type="nucleotide sequence ID" value="NZ_JBGGTQ010000005.1"/>
</dbReference>
<evidence type="ECO:0000256" key="2">
    <source>
        <dbReference type="ARBA" id="ARBA00022598"/>
    </source>
</evidence>
<protein>
    <submittedName>
        <fullName evidence="6">Long-chain fatty acid--CoA ligase</fullName>
    </submittedName>
</protein>
<dbReference type="Proteomes" id="UP001566476">
    <property type="component" value="Unassembled WGS sequence"/>
</dbReference>
<dbReference type="InterPro" id="IPR000873">
    <property type="entry name" value="AMP-dep_synth/lig_dom"/>
</dbReference>
<dbReference type="InterPro" id="IPR025110">
    <property type="entry name" value="AMP-bd_C"/>
</dbReference>
<keyword evidence="2 6" id="KW-0436">Ligase</keyword>
<dbReference type="PROSITE" id="PS00455">
    <property type="entry name" value="AMP_BINDING"/>
    <property type="match status" value="1"/>
</dbReference>
<keyword evidence="7" id="KW-1185">Reference proteome</keyword>
<evidence type="ECO:0000313" key="6">
    <source>
        <dbReference type="EMBL" id="MEZ0493186.1"/>
    </source>
</evidence>
<feature type="region of interest" description="Disordered" evidence="3">
    <location>
        <begin position="1"/>
        <end position="24"/>
    </location>
</feature>
<dbReference type="CDD" id="cd17631">
    <property type="entry name" value="FACL_FadD13-like"/>
    <property type="match status" value="1"/>
</dbReference>
<dbReference type="SUPFAM" id="SSF56801">
    <property type="entry name" value="Acetyl-CoA synthetase-like"/>
    <property type="match status" value="1"/>
</dbReference>
<dbReference type="PANTHER" id="PTHR43201:SF5">
    <property type="entry name" value="MEDIUM-CHAIN ACYL-COA LIGASE ACSF2, MITOCHONDRIAL"/>
    <property type="match status" value="1"/>
</dbReference>
<dbReference type="Gene3D" id="3.30.300.30">
    <property type="match status" value="1"/>
</dbReference>
<dbReference type="InterPro" id="IPR045851">
    <property type="entry name" value="AMP-bd_C_sf"/>
</dbReference>
<organism evidence="6 7">
    <name type="scientific">Kineococcus mangrovi</name>
    <dbReference type="NCBI Taxonomy" id="1660183"/>
    <lineage>
        <taxon>Bacteria</taxon>
        <taxon>Bacillati</taxon>
        <taxon>Actinomycetota</taxon>
        <taxon>Actinomycetes</taxon>
        <taxon>Kineosporiales</taxon>
        <taxon>Kineosporiaceae</taxon>
        <taxon>Kineococcus</taxon>
    </lineage>
</organism>
<evidence type="ECO:0000256" key="3">
    <source>
        <dbReference type="SAM" id="MobiDB-lite"/>
    </source>
</evidence>
<evidence type="ECO:0000259" key="4">
    <source>
        <dbReference type="Pfam" id="PF00501"/>
    </source>
</evidence>
<evidence type="ECO:0000313" key="7">
    <source>
        <dbReference type="Proteomes" id="UP001566476"/>
    </source>
</evidence>
<dbReference type="Gene3D" id="3.40.50.12780">
    <property type="entry name" value="N-terminal domain of ligase-like"/>
    <property type="match status" value="1"/>
</dbReference>
<reference evidence="6 7" key="1">
    <citation type="submission" date="2024-07" db="EMBL/GenBank/DDBJ databases">
        <authorList>
            <person name="Thanompreechachai J."/>
            <person name="Duangmal K."/>
        </authorList>
    </citation>
    <scope>NUCLEOTIDE SEQUENCE [LARGE SCALE GENOMIC DNA]</scope>
    <source>
        <strain evidence="6 7">TBRC 1896</strain>
    </source>
</reference>
<sequence length="558" mass="58873">MALAGLRTNRRDPDDVDEGAAPVDGFDTLLDSGLGSWPARRARIDPDATALSQGGRERTYRELAVRTEQLAAGLAGLGVARGDRVAYLGLNDLAALELLFACGRAGAVFVPLNVRLVARELAFALSDSGTEVLVVGPGVDAVAAAVLAEDVPLRTVLTLGPVTGVEGRLLEDLLTDGAGGGQHPTARGACGEDPAVLLYTSGTTGRPKGAVLTHGNLTWNTLNQLTHLDVSRRERALCTAPLFHAVGLGQITLPTLLKGGRVEVLPRFDAAGLLRTVEEFRATSFAVVPTMLQMMVDHPAWSAADLSSLRTVVYGGSAVVERVARAWRERGVEVVQGYGMTEAAPGVFMETPADGRGRPTSVGAPHFFVDVAAVGADGRPVPLDPTTTPSELLVRGPNVFAGYWDRPAETADAFTGEAGDWYRTGDVVDVDEQGRVRVVDRLKDLFISGGENVYPAEVEAVIASLPGVATTALVAVADERWGEVGAAYVTALEGATLDPDDLREQLRTRIAAYKVPRWVFCVDELPMGGTGKVRRVDLRQRAAADVAALLAARQGVAP</sequence>
<gene>
    <name evidence="6" type="ORF">AB2L28_13165</name>
</gene>